<dbReference type="Proteomes" id="UP001596405">
    <property type="component" value="Unassembled WGS sequence"/>
</dbReference>
<protein>
    <submittedName>
        <fullName evidence="5">T9SS type A sorting domain-containing protein</fullName>
    </submittedName>
</protein>
<dbReference type="SUPFAM" id="SSF110296">
    <property type="entry name" value="Oligoxyloglucan reducing end-specific cellobiohydrolase"/>
    <property type="match status" value="1"/>
</dbReference>
<evidence type="ECO:0000313" key="5">
    <source>
        <dbReference type="EMBL" id="MFC6996130.1"/>
    </source>
</evidence>
<feature type="domain" description="Secretion system C-terminal sorting" evidence="4">
    <location>
        <begin position="388"/>
        <end position="465"/>
    </location>
</feature>
<dbReference type="Gene3D" id="2.60.40.4070">
    <property type="match status" value="1"/>
</dbReference>
<evidence type="ECO:0000259" key="3">
    <source>
        <dbReference type="Pfam" id="PF15902"/>
    </source>
</evidence>
<comment type="caution">
    <text evidence="5">The sequence shown here is derived from an EMBL/GenBank/DDBJ whole genome shotgun (WGS) entry which is preliminary data.</text>
</comment>
<dbReference type="Pfam" id="PF15902">
    <property type="entry name" value="Sortilin-Vps10"/>
    <property type="match status" value="1"/>
</dbReference>
<reference evidence="6" key="1">
    <citation type="journal article" date="2019" name="Int. J. Syst. Evol. Microbiol.">
        <title>The Global Catalogue of Microorganisms (GCM) 10K type strain sequencing project: providing services to taxonomists for standard genome sequencing and annotation.</title>
        <authorList>
            <consortium name="The Broad Institute Genomics Platform"/>
            <consortium name="The Broad Institute Genome Sequencing Center for Infectious Disease"/>
            <person name="Wu L."/>
            <person name="Ma J."/>
        </authorList>
    </citation>
    <scope>NUCLEOTIDE SEQUENCE [LARGE SCALE GENOMIC DNA]</scope>
    <source>
        <strain evidence="6">CGMCC 4.7393</strain>
    </source>
</reference>
<sequence>MKKLFSFLFLFILTLSFTSSAQYSRWQPITSPPVTAQAFAIGKTNNYFFMASYTEGLYRSTNQGASWQRINFDPQEHRFYAVEVRSDGVVFAGGIGVVFKSTDHGANWTKHSIGANSAVTHIAFRSNGHVLIGTQNLMPDALSLPLKDAGAGVFQSTDNGTTWSTLNTGIENTSKAVGALVEGPGNHLYLALHGQDDAETGGVYVWKSGENAWQKKPFVFSFPTYTNTIVPTGIFDMALDGFGGLYVTVEGVSAFSTGGARVYIQAFLKTTDAGTTWQATHIVENPTTYNVEPVPESLFLAGTSSAWSATVLAHKNSNLEQVSGLYNLTETNTWNYNPEANLISYFPMLFAEDSEGNVYALEANNAKLYKTSTLTSTPDEVTFTTSNVFPNPATDQMTAAFELSKAADVQVTVLDMVGRTVREVVKEKLPQGTHQFSWHTDSAPAGTYLVKFLVDGKAKVHKVAVVR</sequence>
<evidence type="ECO:0000256" key="2">
    <source>
        <dbReference type="SAM" id="SignalP"/>
    </source>
</evidence>
<evidence type="ECO:0000313" key="6">
    <source>
        <dbReference type="Proteomes" id="UP001596405"/>
    </source>
</evidence>
<dbReference type="Gene3D" id="2.130.10.10">
    <property type="entry name" value="YVTN repeat-like/Quinoprotein amine dehydrogenase"/>
    <property type="match status" value="2"/>
</dbReference>
<keyword evidence="1" id="KW-0677">Repeat</keyword>
<evidence type="ECO:0000256" key="1">
    <source>
        <dbReference type="ARBA" id="ARBA00022737"/>
    </source>
</evidence>
<name>A0ABW2DE39_9BACT</name>
<dbReference type="InterPro" id="IPR015943">
    <property type="entry name" value="WD40/YVTN_repeat-like_dom_sf"/>
</dbReference>
<dbReference type="Pfam" id="PF18962">
    <property type="entry name" value="Por_Secre_tail"/>
    <property type="match status" value="1"/>
</dbReference>
<feature type="signal peptide" evidence="2">
    <location>
        <begin position="1"/>
        <end position="21"/>
    </location>
</feature>
<keyword evidence="6" id="KW-1185">Reference proteome</keyword>
<evidence type="ECO:0000259" key="4">
    <source>
        <dbReference type="Pfam" id="PF18962"/>
    </source>
</evidence>
<proteinExistence type="predicted"/>
<dbReference type="CDD" id="cd15482">
    <property type="entry name" value="Sialidase_non-viral"/>
    <property type="match status" value="1"/>
</dbReference>
<feature type="domain" description="Sortilin N-terminal" evidence="3">
    <location>
        <begin position="57"/>
        <end position="177"/>
    </location>
</feature>
<keyword evidence="2" id="KW-0732">Signal</keyword>
<organism evidence="5 6">
    <name type="scientific">Rufibacter roseus</name>
    <dbReference type="NCBI Taxonomy" id="1567108"/>
    <lineage>
        <taxon>Bacteria</taxon>
        <taxon>Pseudomonadati</taxon>
        <taxon>Bacteroidota</taxon>
        <taxon>Cytophagia</taxon>
        <taxon>Cytophagales</taxon>
        <taxon>Hymenobacteraceae</taxon>
        <taxon>Rufibacter</taxon>
    </lineage>
</organism>
<dbReference type="RefSeq" id="WP_066618152.1">
    <property type="nucleotide sequence ID" value="NZ_JBHSYQ010000001.1"/>
</dbReference>
<dbReference type="InterPro" id="IPR026444">
    <property type="entry name" value="Secre_tail"/>
</dbReference>
<accession>A0ABW2DE39</accession>
<gene>
    <name evidence="5" type="ORF">ACFQHR_00775</name>
</gene>
<dbReference type="EMBL" id="JBHSYQ010000001">
    <property type="protein sequence ID" value="MFC6996130.1"/>
    <property type="molecule type" value="Genomic_DNA"/>
</dbReference>
<feature type="chain" id="PRO_5047107994" evidence="2">
    <location>
        <begin position="22"/>
        <end position="467"/>
    </location>
</feature>
<dbReference type="InterPro" id="IPR031778">
    <property type="entry name" value="Sortilin_N"/>
</dbReference>
<dbReference type="NCBIfam" id="TIGR04183">
    <property type="entry name" value="Por_Secre_tail"/>
    <property type="match status" value="1"/>
</dbReference>